<protein>
    <submittedName>
        <fullName evidence="9">Uncharacterized protein</fullName>
    </submittedName>
</protein>
<gene>
    <name evidence="9" type="ORF">CGZ75_13175</name>
</gene>
<dbReference type="PANTHER" id="PTHR34975:SF2">
    <property type="entry name" value="SPORE GERMINATION PROTEIN A2"/>
    <property type="match status" value="1"/>
</dbReference>
<evidence type="ECO:0000256" key="3">
    <source>
        <dbReference type="ARBA" id="ARBA00022448"/>
    </source>
</evidence>
<evidence type="ECO:0000256" key="8">
    <source>
        <dbReference type="SAM" id="Phobius"/>
    </source>
</evidence>
<evidence type="ECO:0000256" key="2">
    <source>
        <dbReference type="ARBA" id="ARBA00007998"/>
    </source>
</evidence>
<feature type="transmembrane region" description="Helical" evidence="8">
    <location>
        <begin position="213"/>
        <end position="231"/>
    </location>
</feature>
<dbReference type="OrthoDB" id="2663137at2"/>
<reference evidence="9 10" key="1">
    <citation type="submission" date="2017-07" db="EMBL/GenBank/DDBJ databases">
        <title>Paenibacillus herberti R33 genome sequencing and assembly.</title>
        <authorList>
            <person name="Su W."/>
        </authorList>
    </citation>
    <scope>NUCLEOTIDE SEQUENCE [LARGE SCALE GENOMIC DNA]</scope>
    <source>
        <strain evidence="9 10">R33</strain>
    </source>
</reference>
<keyword evidence="10" id="KW-1185">Reference proteome</keyword>
<evidence type="ECO:0000313" key="9">
    <source>
        <dbReference type="EMBL" id="OXM13955.1"/>
    </source>
</evidence>
<feature type="transmembrane region" description="Helical" evidence="8">
    <location>
        <begin position="332"/>
        <end position="350"/>
    </location>
</feature>
<keyword evidence="5 8" id="KW-0812">Transmembrane</keyword>
<feature type="transmembrane region" description="Helical" evidence="8">
    <location>
        <begin position="37"/>
        <end position="58"/>
    </location>
</feature>
<dbReference type="InterPro" id="IPR004761">
    <property type="entry name" value="Spore_GerAB"/>
</dbReference>
<dbReference type="PANTHER" id="PTHR34975">
    <property type="entry name" value="SPORE GERMINATION PROTEIN A2"/>
    <property type="match status" value="1"/>
</dbReference>
<feature type="transmembrane region" description="Helical" evidence="8">
    <location>
        <begin position="362"/>
        <end position="382"/>
    </location>
</feature>
<evidence type="ECO:0000256" key="1">
    <source>
        <dbReference type="ARBA" id="ARBA00004141"/>
    </source>
</evidence>
<dbReference type="EMBL" id="NMUQ01000002">
    <property type="protein sequence ID" value="OXM13955.1"/>
    <property type="molecule type" value="Genomic_DNA"/>
</dbReference>
<dbReference type="GO" id="GO:0016020">
    <property type="term" value="C:membrane"/>
    <property type="evidence" value="ECO:0007669"/>
    <property type="project" value="UniProtKB-SubCell"/>
</dbReference>
<evidence type="ECO:0000256" key="4">
    <source>
        <dbReference type="ARBA" id="ARBA00022544"/>
    </source>
</evidence>
<feature type="transmembrane region" description="Helical" evidence="8">
    <location>
        <begin position="70"/>
        <end position="92"/>
    </location>
</feature>
<evidence type="ECO:0000256" key="7">
    <source>
        <dbReference type="ARBA" id="ARBA00023136"/>
    </source>
</evidence>
<accession>A0A229NW48</accession>
<dbReference type="Pfam" id="PF03845">
    <property type="entry name" value="Spore_permease"/>
    <property type="match status" value="1"/>
</dbReference>
<keyword evidence="3" id="KW-0813">Transport</keyword>
<keyword evidence="6 8" id="KW-1133">Transmembrane helix</keyword>
<dbReference type="Proteomes" id="UP000215145">
    <property type="component" value="Unassembled WGS sequence"/>
</dbReference>
<keyword evidence="7 8" id="KW-0472">Membrane</keyword>
<keyword evidence="4" id="KW-0309">Germination</keyword>
<dbReference type="AlphaFoldDB" id="A0A229NW48"/>
<comment type="similarity">
    <text evidence="2">Belongs to the amino acid-polyamine-organocation (APC) superfamily. Spore germination protein (SGP) (TC 2.A.3.9) family.</text>
</comment>
<name>A0A229NW48_9BACL</name>
<sequence>MIPKAAHTTCMPGAGTIPVLEIRQERSFFGMRTSSTIGVWACIISVTLASGGVANVLVPPYLLSKADGDAWLSVLIALPFVLIWSIGLWYVIRKLNGASLQKWLSTQFNRPVSWLIRLPVILMLLVQATTASWETGHIAVRSYMNQTPLWVIIFATTLLCVWTAYSGLRSIAYSSIVLIPIGSILDVLLVGLNRNHMDYRMLLPVLEHGYQPVINGAFLAAAGLTEIWLLIWLQQEVKGSFKWWQPFLLVLYLTWLELIPVVLSIAVFGPDQATKLRGPILEIWRNTSLGYSIEHIDLFAIVQRTASNFARLSLQFYIMTSLAGFRSPKSRGIFMALLALAVASISSLPISDSTLIAFLFQFQYPVFIVMVPLVTAILAFMLRWRPPAQSSKEAAET</sequence>
<feature type="transmembrane region" description="Helical" evidence="8">
    <location>
        <begin position="243"/>
        <end position="268"/>
    </location>
</feature>
<evidence type="ECO:0000256" key="6">
    <source>
        <dbReference type="ARBA" id="ARBA00022989"/>
    </source>
</evidence>
<dbReference type="GO" id="GO:0009847">
    <property type="term" value="P:spore germination"/>
    <property type="evidence" value="ECO:0007669"/>
    <property type="project" value="InterPro"/>
</dbReference>
<proteinExistence type="inferred from homology"/>
<evidence type="ECO:0000256" key="5">
    <source>
        <dbReference type="ARBA" id="ARBA00022692"/>
    </source>
</evidence>
<comment type="subcellular location">
    <subcellularLocation>
        <location evidence="1">Membrane</location>
        <topology evidence="1">Multi-pass membrane protein</topology>
    </subcellularLocation>
</comment>
<feature type="transmembrane region" description="Helical" evidence="8">
    <location>
        <begin position="147"/>
        <end position="165"/>
    </location>
</feature>
<organism evidence="9 10">
    <name type="scientific">Paenibacillus herberti</name>
    <dbReference type="NCBI Taxonomy" id="1619309"/>
    <lineage>
        <taxon>Bacteria</taxon>
        <taxon>Bacillati</taxon>
        <taxon>Bacillota</taxon>
        <taxon>Bacilli</taxon>
        <taxon>Bacillales</taxon>
        <taxon>Paenibacillaceae</taxon>
        <taxon>Paenibacillus</taxon>
    </lineage>
</organism>
<evidence type="ECO:0000313" key="10">
    <source>
        <dbReference type="Proteomes" id="UP000215145"/>
    </source>
</evidence>
<comment type="caution">
    <text evidence="9">The sequence shown here is derived from an EMBL/GenBank/DDBJ whole genome shotgun (WGS) entry which is preliminary data.</text>
</comment>
<feature type="transmembrane region" description="Helical" evidence="8">
    <location>
        <begin position="171"/>
        <end position="192"/>
    </location>
</feature>